<feature type="domain" description="Fringe-like glycosyltransferase" evidence="13">
    <location>
        <begin position="332"/>
        <end position="444"/>
    </location>
</feature>
<protein>
    <recommendedName>
        <fullName evidence="4">N-acetylgalactosaminide beta-1,3-galactosyltransferase</fullName>
        <ecNumber evidence="4">2.4.1.122</ecNumber>
    </recommendedName>
</protein>
<evidence type="ECO:0000256" key="9">
    <source>
        <dbReference type="ARBA" id="ARBA00022968"/>
    </source>
</evidence>
<comment type="similarity">
    <text evidence="3">Belongs to the glycosyltransferase 31 family. Beta3-Gal-T subfamily.</text>
</comment>
<evidence type="ECO:0000256" key="10">
    <source>
        <dbReference type="ARBA" id="ARBA00022989"/>
    </source>
</evidence>
<keyword evidence="15" id="KW-1185">Reference proteome</keyword>
<keyword evidence="8" id="KW-0547">Nucleotide-binding</keyword>
<feature type="region of interest" description="Disordered" evidence="12">
    <location>
        <begin position="476"/>
        <end position="498"/>
    </location>
</feature>
<dbReference type="EC" id="2.4.1.122" evidence="4"/>
<comment type="caution">
    <text evidence="14">The sequence shown here is derived from an EMBL/GenBank/DDBJ whole genome shotgun (WGS) entry which is preliminary data.</text>
</comment>
<dbReference type="EMBL" id="CAXAMN010026506">
    <property type="protein sequence ID" value="CAK9103530.1"/>
    <property type="molecule type" value="Genomic_DNA"/>
</dbReference>
<dbReference type="InterPro" id="IPR003378">
    <property type="entry name" value="Fringe-like_glycosylTrfase"/>
</dbReference>
<dbReference type="Pfam" id="PF02434">
    <property type="entry name" value="Fringe"/>
    <property type="match status" value="1"/>
</dbReference>
<evidence type="ECO:0000256" key="4">
    <source>
        <dbReference type="ARBA" id="ARBA00012557"/>
    </source>
</evidence>
<keyword evidence="10" id="KW-1133">Transmembrane helix</keyword>
<organism evidence="14 15">
    <name type="scientific">Durusdinium trenchii</name>
    <dbReference type="NCBI Taxonomy" id="1381693"/>
    <lineage>
        <taxon>Eukaryota</taxon>
        <taxon>Sar</taxon>
        <taxon>Alveolata</taxon>
        <taxon>Dinophyceae</taxon>
        <taxon>Suessiales</taxon>
        <taxon>Symbiodiniaceae</taxon>
        <taxon>Durusdinium</taxon>
    </lineage>
</organism>
<evidence type="ECO:0000256" key="1">
    <source>
        <dbReference type="ARBA" id="ARBA00004606"/>
    </source>
</evidence>
<sequence length="548" mass="62499">MEVNTSEKLIDAPNTDASLWHWANMTATLACDAICRINNGFRDRGTWWQALENAAEQVCWGCDQEPWPNERDYGHQIWQAIHQASLPIRTVAARANLWSVPCPKGIQRRDRGTRCLIGHFVYGIMCFFKWMGEAGQENFALTNLESVMDLAPIVAKAPCKDEWAFPVAEVSENYERILTLVWHRHMPVPTHWLPASGPLQCKRQRLREPQERRKRQNPVSPRETLKVSKPSEPGAQYNVQCLVLVVYPQEVERMSMVSDTYAKHCDSLLFFTAGPAPSHFRGYPVVNLQNGFDIGPDSQANSNVSDQNTIFKTFLAFNFAGLAMQRSSSIPDVICRLDSDTLFLPSNLRRILSCRNFSASDLWAIGRENYAHKHEQPGRVFLNGGTGICLSREAVKLLSLEIQTGRFAKSSSTNDWNTGDCVVAPGHWDDVALGACLSKLGVPISRWGTDCEGRSLFWPDELQYAFSGPDQIWPRRWPPKGSYFQPPSTERSTKPRTNRQPDVANYHFWLYRVWQYLSCHPKLWLADYPVSFHPYRNRSQGRRCCRGC</sequence>
<keyword evidence="11" id="KW-0472">Membrane</keyword>
<evidence type="ECO:0000256" key="5">
    <source>
        <dbReference type="ARBA" id="ARBA00022676"/>
    </source>
</evidence>
<evidence type="ECO:0000256" key="7">
    <source>
        <dbReference type="ARBA" id="ARBA00022692"/>
    </source>
</evidence>
<feature type="region of interest" description="Disordered" evidence="12">
    <location>
        <begin position="206"/>
        <end position="231"/>
    </location>
</feature>
<keyword evidence="9" id="KW-0735">Signal-anchor</keyword>
<gene>
    <name evidence="14" type="ORF">CCMP2556_LOCUS48614</name>
</gene>
<dbReference type="PANTHER" id="PTHR23033">
    <property type="entry name" value="BETA1,3-GALACTOSYLTRANSFERASE"/>
    <property type="match status" value="1"/>
</dbReference>
<accession>A0ABP0RS99</accession>
<evidence type="ECO:0000259" key="13">
    <source>
        <dbReference type="Pfam" id="PF02434"/>
    </source>
</evidence>
<evidence type="ECO:0000256" key="6">
    <source>
        <dbReference type="ARBA" id="ARBA00022679"/>
    </source>
</evidence>
<keyword evidence="6" id="KW-0808">Transferase</keyword>
<dbReference type="Gene3D" id="3.90.550.50">
    <property type="match status" value="1"/>
</dbReference>
<evidence type="ECO:0000313" key="14">
    <source>
        <dbReference type="EMBL" id="CAK9103530.1"/>
    </source>
</evidence>
<dbReference type="Proteomes" id="UP001642484">
    <property type="component" value="Unassembled WGS sequence"/>
</dbReference>
<comment type="pathway">
    <text evidence="2">Protein modification; protein glycosylation.</text>
</comment>
<evidence type="ECO:0000256" key="12">
    <source>
        <dbReference type="SAM" id="MobiDB-lite"/>
    </source>
</evidence>
<evidence type="ECO:0000256" key="2">
    <source>
        <dbReference type="ARBA" id="ARBA00004922"/>
    </source>
</evidence>
<evidence type="ECO:0000256" key="8">
    <source>
        <dbReference type="ARBA" id="ARBA00022741"/>
    </source>
</evidence>
<keyword evidence="7" id="KW-0812">Transmembrane</keyword>
<reference evidence="14 15" key="1">
    <citation type="submission" date="2024-02" db="EMBL/GenBank/DDBJ databases">
        <authorList>
            <person name="Chen Y."/>
            <person name="Shah S."/>
            <person name="Dougan E. K."/>
            <person name="Thang M."/>
            <person name="Chan C."/>
        </authorList>
    </citation>
    <scope>NUCLEOTIDE SEQUENCE [LARGE SCALE GENOMIC DNA]</scope>
</reference>
<keyword evidence="5" id="KW-0328">Glycosyltransferase</keyword>
<evidence type="ECO:0000256" key="3">
    <source>
        <dbReference type="ARBA" id="ARBA00006462"/>
    </source>
</evidence>
<name>A0ABP0RS99_9DINO</name>
<dbReference type="InterPro" id="IPR026050">
    <property type="entry name" value="C1GALT1/C1GALT1_chp1"/>
</dbReference>
<evidence type="ECO:0000313" key="15">
    <source>
        <dbReference type="Proteomes" id="UP001642484"/>
    </source>
</evidence>
<evidence type="ECO:0000256" key="11">
    <source>
        <dbReference type="ARBA" id="ARBA00023136"/>
    </source>
</evidence>
<comment type="subcellular location">
    <subcellularLocation>
        <location evidence="1">Membrane</location>
        <topology evidence="1">Single-pass type II membrane protein</topology>
    </subcellularLocation>
</comment>
<proteinExistence type="inferred from homology"/>